<evidence type="ECO:0000256" key="2">
    <source>
        <dbReference type="SAM" id="SignalP"/>
    </source>
</evidence>
<feature type="chain" id="PRO_5022943873" evidence="2">
    <location>
        <begin position="30"/>
        <end position="377"/>
    </location>
</feature>
<feature type="domain" description="Beta-lactamase-related" evidence="3">
    <location>
        <begin position="58"/>
        <end position="353"/>
    </location>
</feature>
<dbReference type="InterPro" id="IPR012338">
    <property type="entry name" value="Beta-lactam/transpept-like"/>
</dbReference>
<organism evidence="4 5">
    <name type="scientific">Alkalisalibacterium limincola</name>
    <dbReference type="NCBI Taxonomy" id="2699169"/>
    <lineage>
        <taxon>Bacteria</taxon>
        <taxon>Pseudomonadati</taxon>
        <taxon>Pseudomonadota</taxon>
        <taxon>Gammaproteobacteria</taxon>
        <taxon>Lysobacterales</taxon>
        <taxon>Lysobacteraceae</taxon>
        <taxon>Alkalisalibacterium</taxon>
    </lineage>
</organism>
<comment type="caution">
    <text evidence="4">The sequence shown here is derived from an EMBL/GenBank/DDBJ whole genome shotgun (WGS) entry which is preliminary data.</text>
</comment>
<sequence>MSAMKRCFPMVRYKVLVSIAVFAASTVGASSPAFPGVEQTAEEAINAKLATGLPEVLDRSGAASISVAHIESGRIVAMQAAGLSAPGQAATTQTRYNVASLTKPVSAEVILRLVAEGRFSLDQPMSSTWLDPDLSDDSRHERLTPRLALNHQTGFPNWRSTGGLRFGSDPGGEAGYSGEGYEYVAKFIGHLTGAGIDHHAQRLVFKPLGMTATTYTAGSEPPAAVASSRSNDTWTPPVTRETPSAADDLVTNVGDYATFLISLMRRDALTPGLIAERARVQADQLNQMCDGIPASICPESAGPALGWTLFVIGGVPYYMHTGSDTDGFSLAYWTPSTGSGTVILTNSENGNRAVLPVLDLIGANPEFVTLLREQASR</sequence>
<gene>
    <name evidence="4" type="ORF">FU658_06555</name>
</gene>
<feature type="region of interest" description="Disordered" evidence="1">
    <location>
        <begin position="219"/>
        <end position="243"/>
    </location>
</feature>
<dbReference type="PANTHER" id="PTHR43283:SF18">
    <property type="match status" value="1"/>
</dbReference>
<dbReference type="EMBL" id="VRTS01000003">
    <property type="protein sequence ID" value="TXK64533.1"/>
    <property type="molecule type" value="Genomic_DNA"/>
</dbReference>
<reference evidence="4 5" key="1">
    <citation type="submission" date="2019-08" db="EMBL/GenBank/DDBJ databases">
        <authorList>
            <person name="Karlyshev A.V."/>
        </authorList>
    </citation>
    <scope>NUCLEOTIDE SEQUENCE [LARGE SCALE GENOMIC DNA]</scope>
    <source>
        <strain evidence="4 5">Alg18-2.2</strain>
    </source>
</reference>
<feature type="compositionally biased region" description="Polar residues" evidence="1">
    <location>
        <begin position="227"/>
        <end position="236"/>
    </location>
</feature>
<protein>
    <submittedName>
        <fullName evidence="4">Beta-lactamase family protein</fullName>
    </submittedName>
</protein>
<dbReference type="InterPro" id="IPR001466">
    <property type="entry name" value="Beta-lactam-related"/>
</dbReference>
<keyword evidence="2" id="KW-0732">Signal</keyword>
<keyword evidence="5" id="KW-1185">Reference proteome</keyword>
<dbReference type="OrthoDB" id="119951at2"/>
<name>A0A5C8KY39_9GAMM</name>
<dbReference type="Gene3D" id="3.40.710.10">
    <property type="entry name" value="DD-peptidase/beta-lactamase superfamily"/>
    <property type="match status" value="1"/>
</dbReference>
<feature type="signal peptide" evidence="2">
    <location>
        <begin position="1"/>
        <end position="29"/>
    </location>
</feature>
<evidence type="ECO:0000313" key="5">
    <source>
        <dbReference type="Proteomes" id="UP000321248"/>
    </source>
</evidence>
<dbReference type="AlphaFoldDB" id="A0A5C8KY39"/>
<dbReference type="InterPro" id="IPR050789">
    <property type="entry name" value="Diverse_Enzym_Activities"/>
</dbReference>
<proteinExistence type="predicted"/>
<evidence type="ECO:0000259" key="3">
    <source>
        <dbReference type="Pfam" id="PF00144"/>
    </source>
</evidence>
<evidence type="ECO:0000256" key="1">
    <source>
        <dbReference type="SAM" id="MobiDB-lite"/>
    </source>
</evidence>
<dbReference type="Proteomes" id="UP000321248">
    <property type="component" value="Unassembled WGS sequence"/>
</dbReference>
<dbReference type="PANTHER" id="PTHR43283">
    <property type="entry name" value="BETA-LACTAMASE-RELATED"/>
    <property type="match status" value="1"/>
</dbReference>
<accession>A0A5C8KY39</accession>
<dbReference type="SUPFAM" id="SSF56601">
    <property type="entry name" value="beta-lactamase/transpeptidase-like"/>
    <property type="match status" value="1"/>
</dbReference>
<evidence type="ECO:0000313" key="4">
    <source>
        <dbReference type="EMBL" id="TXK64533.1"/>
    </source>
</evidence>
<dbReference type="Pfam" id="PF00144">
    <property type="entry name" value="Beta-lactamase"/>
    <property type="match status" value="1"/>
</dbReference>